<dbReference type="AlphaFoldDB" id="A0A6L6IYP0"/>
<dbReference type="GO" id="GO:0003700">
    <property type="term" value="F:DNA-binding transcription factor activity"/>
    <property type="evidence" value="ECO:0007669"/>
    <property type="project" value="InterPro"/>
</dbReference>
<evidence type="ECO:0000256" key="3">
    <source>
        <dbReference type="ARBA" id="ARBA00023163"/>
    </source>
</evidence>
<dbReference type="InterPro" id="IPR018060">
    <property type="entry name" value="HTH_AraC"/>
</dbReference>
<dbReference type="SMART" id="SM00342">
    <property type="entry name" value="HTH_ARAC"/>
    <property type="match status" value="1"/>
</dbReference>
<keyword evidence="1" id="KW-0805">Transcription regulation</keyword>
<accession>A0A6L6IYP0</accession>
<dbReference type="Pfam" id="PF12833">
    <property type="entry name" value="HTH_18"/>
    <property type="match status" value="1"/>
</dbReference>
<dbReference type="PANTHER" id="PTHR11019">
    <property type="entry name" value="HTH-TYPE TRANSCRIPTIONAL REGULATOR NIMR"/>
    <property type="match status" value="1"/>
</dbReference>
<evidence type="ECO:0000256" key="1">
    <source>
        <dbReference type="ARBA" id="ARBA00023015"/>
    </source>
</evidence>
<protein>
    <submittedName>
        <fullName evidence="5">Helix-turn-helix domain-containing protein</fullName>
    </submittedName>
</protein>
<dbReference type="PROSITE" id="PS01124">
    <property type="entry name" value="HTH_ARAC_FAMILY_2"/>
    <property type="match status" value="1"/>
</dbReference>
<dbReference type="Proteomes" id="UP000478740">
    <property type="component" value="Unassembled WGS sequence"/>
</dbReference>
<gene>
    <name evidence="5" type="ORF">GL284_10715</name>
</gene>
<keyword evidence="3" id="KW-0804">Transcription</keyword>
<name>A0A6L6IYP0_9RHOB</name>
<dbReference type="Gene3D" id="1.10.10.60">
    <property type="entry name" value="Homeodomain-like"/>
    <property type="match status" value="1"/>
</dbReference>
<dbReference type="InterPro" id="IPR009057">
    <property type="entry name" value="Homeodomain-like_sf"/>
</dbReference>
<evidence type="ECO:0000259" key="4">
    <source>
        <dbReference type="PROSITE" id="PS01124"/>
    </source>
</evidence>
<evidence type="ECO:0000313" key="6">
    <source>
        <dbReference type="Proteomes" id="UP000478740"/>
    </source>
</evidence>
<reference evidence="5 6" key="1">
    <citation type="submission" date="2019-11" db="EMBL/GenBank/DDBJ databases">
        <authorList>
            <person name="Dong K."/>
        </authorList>
    </citation>
    <scope>NUCLEOTIDE SEQUENCE [LARGE SCALE GENOMIC DNA]</scope>
    <source>
        <strain evidence="5 6">DK608</strain>
    </source>
</reference>
<keyword evidence="2" id="KW-0238">DNA-binding</keyword>
<organism evidence="5 6">
    <name type="scientific">Paracoccus shanxieyensis</name>
    <dbReference type="NCBI Taxonomy" id="2675752"/>
    <lineage>
        <taxon>Bacteria</taxon>
        <taxon>Pseudomonadati</taxon>
        <taxon>Pseudomonadota</taxon>
        <taxon>Alphaproteobacteria</taxon>
        <taxon>Rhodobacterales</taxon>
        <taxon>Paracoccaceae</taxon>
        <taxon>Paracoccus</taxon>
    </lineage>
</organism>
<proteinExistence type="predicted"/>
<dbReference type="SUPFAM" id="SSF46689">
    <property type="entry name" value="Homeodomain-like"/>
    <property type="match status" value="1"/>
</dbReference>
<sequence>MTNTLRHLPRPEPRLDDDGIIERLMRAGITAGVILEPSQVDLRAQQDSKDAETVLTARPAPAPGHLPRSAPGDGLRLVPLAAFHWGGAARGRFGGQGPDIAPRVRGDHILIRVTDGTLAIRFPGQQHPLTADRIALIPAGTAFSMQPPADVQGCALLIPPHLVKQLQIPFPTGFRSGLPDPADQALIEPALLALGHGSPRNPTEVSATACHLGLLSVALSRLAEGSQAQRMLNQRVTEAQPLTERFLALAGANIARNQTIAELARDLGCTQTHLDRACQQSRGKRALDLLYRLRLDRAASLLRDTNMTAGQIARDLGFSGLGHFVRSFAAATGRTPEDFRAIHRNPPQD</sequence>
<keyword evidence="6" id="KW-1185">Reference proteome</keyword>
<dbReference type="RefSeq" id="WP_155044633.1">
    <property type="nucleotide sequence ID" value="NZ_WMIH01000009.1"/>
</dbReference>
<dbReference type="InterPro" id="IPR003313">
    <property type="entry name" value="AraC-bd"/>
</dbReference>
<comment type="caution">
    <text evidence="5">The sequence shown here is derived from an EMBL/GenBank/DDBJ whole genome shotgun (WGS) entry which is preliminary data.</text>
</comment>
<dbReference type="PANTHER" id="PTHR11019:SF190">
    <property type="entry name" value="ARAC-FAMILY REGULATORY PROTEIN"/>
    <property type="match status" value="1"/>
</dbReference>
<evidence type="ECO:0000313" key="5">
    <source>
        <dbReference type="EMBL" id="MTH64741.1"/>
    </source>
</evidence>
<dbReference type="EMBL" id="WMII01000009">
    <property type="protein sequence ID" value="MTH64741.1"/>
    <property type="molecule type" value="Genomic_DNA"/>
</dbReference>
<dbReference type="GO" id="GO:0043565">
    <property type="term" value="F:sequence-specific DNA binding"/>
    <property type="evidence" value="ECO:0007669"/>
    <property type="project" value="InterPro"/>
</dbReference>
<dbReference type="Pfam" id="PF02311">
    <property type="entry name" value="AraC_binding"/>
    <property type="match status" value="1"/>
</dbReference>
<feature type="domain" description="HTH araC/xylS-type" evidence="4">
    <location>
        <begin position="244"/>
        <end position="342"/>
    </location>
</feature>
<evidence type="ECO:0000256" key="2">
    <source>
        <dbReference type="ARBA" id="ARBA00023125"/>
    </source>
</evidence>